<name>A0A836P0X9_XANVA</name>
<organism evidence="1">
    <name type="scientific">Xanthomonas vasicola pv. vasculorum NCPPB 890</name>
    <dbReference type="NCBI Taxonomy" id="1184265"/>
    <lineage>
        <taxon>Bacteria</taxon>
        <taxon>Pseudomonadati</taxon>
        <taxon>Pseudomonadota</taxon>
        <taxon>Gammaproteobacteria</taxon>
        <taxon>Lysobacterales</taxon>
        <taxon>Lysobacteraceae</taxon>
        <taxon>Xanthomonas</taxon>
    </lineage>
</organism>
<reference evidence="1" key="1">
    <citation type="submission" date="2012-05" db="EMBL/GenBank/DDBJ databases">
        <authorList>
            <person name="Studholme D.J."/>
            <person name="Wasukira A."/>
            <person name="Grant M."/>
        </authorList>
    </citation>
    <scope>NUCLEOTIDE SEQUENCE [LARGE SCALE GENOMIC DNA]</scope>
    <source>
        <strain evidence="1">NCPPB 890</strain>
    </source>
</reference>
<gene>
    <name evidence="1" type="ORF">A11K_0117845</name>
</gene>
<evidence type="ECO:0000313" key="1">
    <source>
        <dbReference type="EMBL" id="KFA01123.1"/>
    </source>
</evidence>
<protein>
    <submittedName>
        <fullName evidence="1">Uncharacterized protein</fullName>
    </submittedName>
</protein>
<sequence>MLALLAPATTTMFISSLVMTKHMEFPMRKIDLSDVDANLIADLADDVAGFEAFEADYPDATVSNQCYHIVYNDDIRRGGIVFVGSGSDGSTFWTDAKSADDVLARCLADELSP</sequence>
<dbReference type="EMBL" id="AKBN01001095">
    <property type="protein sequence ID" value="KFA01123.1"/>
    <property type="molecule type" value="Genomic_DNA"/>
</dbReference>
<accession>A0A836P0X9</accession>
<comment type="caution">
    <text evidence="1">The sequence shown here is derived from an EMBL/GenBank/DDBJ whole genome shotgun (WGS) entry which is preliminary data.</text>
</comment>
<dbReference type="AlphaFoldDB" id="A0A836P0X9"/>
<proteinExistence type="predicted"/>